<keyword evidence="4" id="KW-0274">FAD</keyword>
<dbReference type="Proteomes" id="UP000001812">
    <property type="component" value="Chromosome II"/>
</dbReference>
<dbReference type="InterPro" id="IPR016166">
    <property type="entry name" value="FAD-bd_PCMH"/>
</dbReference>
<dbReference type="GO" id="GO:1903457">
    <property type="term" value="P:lactate catabolic process"/>
    <property type="evidence" value="ECO:0007669"/>
    <property type="project" value="TreeGrafter"/>
</dbReference>
<dbReference type="InterPro" id="IPR016171">
    <property type="entry name" value="Vanillyl_alc_oxidase_C-sub2"/>
</dbReference>
<dbReference type="FunFam" id="3.30.43.10:FF:000010">
    <property type="entry name" value="probable D-lactate dehydrogenase, mitochondrial"/>
    <property type="match status" value="1"/>
</dbReference>
<name>A0A0E1VT64_BURPE</name>
<dbReference type="PANTHER" id="PTHR11748">
    <property type="entry name" value="D-LACTATE DEHYDROGENASE"/>
    <property type="match status" value="1"/>
</dbReference>
<dbReference type="Gene3D" id="3.30.465.10">
    <property type="match status" value="1"/>
</dbReference>
<dbReference type="Pfam" id="PF02913">
    <property type="entry name" value="FAD-oxidase_C"/>
    <property type="match status" value="1"/>
</dbReference>
<comment type="cofactor">
    <cofactor evidence="1">
        <name>FAD</name>
        <dbReference type="ChEBI" id="CHEBI:57692"/>
    </cofactor>
</comment>
<evidence type="ECO:0000256" key="4">
    <source>
        <dbReference type="ARBA" id="ARBA00022827"/>
    </source>
</evidence>
<dbReference type="GO" id="GO:0008720">
    <property type="term" value="F:D-lactate dehydrogenase (NAD+) activity"/>
    <property type="evidence" value="ECO:0007669"/>
    <property type="project" value="TreeGrafter"/>
</dbReference>
<dbReference type="InterPro" id="IPR016164">
    <property type="entry name" value="FAD-linked_Oxase-like_C"/>
</dbReference>
<dbReference type="InterPro" id="IPR016169">
    <property type="entry name" value="FAD-bd_PCMH_sub2"/>
</dbReference>
<dbReference type="HOGENOM" id="CLU_017779_3_0_4"/>
<organism evidence="9">
    <name type="scientific">Burkholderia pseudomallei 1710a</name>
    <dbReference type="NCBI Taxonomy" id="320371"/>
    <lineage>
        <taxon>Bacteria</taxon>
        <taxon>Pseudomonadati</taxon>
        <taxon>Pseudomonadota</taxon>
        <taxon>Betaproteobacteria</taxon>
        <taxon>Burkholderiales</taxon>
        <taxon>Burkholderiaceae</taxon>
        <taxon>Burkholderia</taxon>
        <taxon>pseudomallei group</taxon>
    </lineage>
</organism>
<reference evidence="9" key="1">
    <citation type="submission" date="2009-05" db="EMBL/GenBank/DDBJ databases">
        <authorList>
            <person name="Harkins D.M."/>
            <person name="DeShazer D."/>
            <person name="Woods D.E."/>
            <person name="Brinkac L.M."/>
            <person name="Brown K.A."/>
            <person name="Hung G.C."/>
            <person name="Tuanyok A."/>
            <person name="Zhang B."/>
            <person name="Nierman W.C."/>
        </authorList>
    </citation>
    <scope>NUCLEOTIDE SEQUENCE [LARGE SCALE GENOMIC DNA]</scope>
    <source>
        <strain evidence="9">1710a</strain>
    </source>
</reference>
<dbReference type="FunFam" id="3.30.70.2740:FF:000001">
    <property type="entry name" value="D-lactate dehydrogenase mitochondrial"/>
    <property type="match status" value="1"/>
</dbReference>
<gene>
    <name evidence="9" type="ORF">BURPS1710A_A1023</name>
</gene>
<dbReference type="InterPro" id="IPR036318">
    <property type="entry name" value="FAD-bd_PCMH-like_sf"/>
</dbReference>
<dbReference type="InterPro" id="IPR004113">
    <property type="entry name" value="FAD-bd_oxidored_4_C"/>
</dbReference>
<dbReference type="EMBL" id="CM000833">
    <property type="protein sequence ID" value="EET03289.1"/>
    <property type="molecule type" value="Genomic_DNA"/>
</dbReference>
<evidence type="ECO:0000313" key="9">
    <source>
        <dbReference type="EMBL" id="EET03289.1"/>
    </source>
</evidence>
<dbReference type="GO" id="GO:0004458">
    <property type="term" value="F:D-lactate dehydrogenase (cytochrome) activity"/>
    <property type="evidence" value="ECO:0007669"/>
    <property type="project" value="UniProtKB-EC"/>
</dbReference>
<proteinExistence type="inferred from homology"/>
<comment type="similarity">
    <text evidence="2">Belongs to the FAD-binding oxidoreductase/transferase type 4 family.</text>
</comment>
<dbReference type="Gene3D" id="3.30.70.2740">
    <property type="match status" value="1"/>
</dbReference>
<evidence type="ECO:0000256" key="2">
    <source>
        <dbReference type="ARBA" id="ARBA00008000"/>
    </source>
</evidence>
<dbReference type="Pfam" id="PF01565">
    <property type="entry name" value="FAD_binding_4"/>
    <property type="match status" value="1"/>
</dbReference>
<dbReference type="AlphaFoldDB" id="A0A0E1VT64"/>
<dbReference type="GeneID" id="93063485"/>
<sequence length="497" mass="52559">MREVTDDGQQWDGRAAAFAGVPPGGGAPAAFATPQTIGRCVEALRAIVGERLAVGRAVREQHGKDISFHPGAPPDAVAFVRTTAEVAEITRACHRLRVPLIPFGTGTSCEGHIAALRGGVCIDLSGMNRILRVSAEDLDCTVEAGVTRKQLNAHLRDTGLFFPIDPGADASIGGMCSTRASGTNAVRYGTMRESVLALEVVLPNGDVVSVGSRARKSAAGYDLARLFVGAEGTLGTITGVTLRLHPRPDRLSAAVCSFPDLKAAVDSVIGVIRSGVPIARVELLDALQIVACNRYAKLSLDERPTLFFEFAGFGAAVDEQIDWVGEICAGYGGGEFRWASRPEERSALWAARHDAWWAALALRPGCEGMPTDSCVPVSRLAEAVLAARADVDALGLVATICGHVGDGNFHVCIAIDPADADELARATELNRRLALRAIALGGTCTGEHGVGYGKIGYLEREHPTALQLMAAVKRALDPRGIMNPGKVLHHDRYPPFD</sequence>
<feature type="domain" description="FAD-binding PCMH-type" evidence="8">
    <location>
        <begin position="70"/>
        <end position="247"/>
    </location>
</feature>
<dbReference type="FunFam" id="3.30.465.10:FF:000016">
    <property type="entry name" value="probable D-lactate dehydrogenase, mitochondrial"/>
    <property type="match status" value="1"/>
</dbReference>
<dbReference type="InterPro" id="IPR006094">
    <property type="entry name" value="Oxid_FAD_bind_N"/>
</dbReference>
<evidence type="ECO:0000256" key="3">
    <source>
        <dbReference type="ARBA" id="ARBA00022630"/>
    </source>
</evidence>
<dbReference type="EC" id="1.1.2.4" evidence="7"/>
<dbReference type="RefSeq" id="WP_004528629.1">
    <property type="nucleotide sequence ID" value="NZ_CM000833.1"/>
</dbReference>
<keyword evidence="5" id="KW-0809">Transit peptide</keyword>
<evidence type="ECO:0000259" key="8">
    <source>
        <dbReference type="PROSITE" id="PS51387"/>
    </source>
</evidence>
<evidence type="ECO:0000256" key="7">
    <source>
        <dbReference type="ARBA" id="ARBA00038897"/>
    </source>
</evidence>
<dbReference type="GO" id="GO:0071949">
    <property type="term" value="F:FAD binding"/>
    <property type="evidence" value="ECO:0007669"/>
    <property type="project" value="InterPro"/>
</dbReference>
<evidence type="ECO:0000256" key="6">
    <source>
        <dbReference type="ARBA" id="ARBA00023002"/>
    </source>
</evidence>
<dbReference type="PANTHER" id="PTHR11748:SF111">
    <property type="entry name" value="D-LACTATE DEHYDROGENASE, MITOCHONDRIAL-RELATED"/>
    <property type="match status" value="1"/>
</dbReference>
<keyword evidence="6" id="KW-0560">Oxidoreductase</keyword>
<evidence type="ECO:0000256" key="5">
    <source>
        <dbReference type="ARBA" id="ARBA00022946"/>
    </source>
</evidence>
<protein>
    <recommendedName>
        <fullName evidence="7">D-lactate dehydrogenase (cytochrome)</fullName>
        <ecNumber evidence="7">1.1.2.4</ecNumber>
    </recommendedName>
</protein>
<dbReference type="FunFam" id="1.10.45.10:FF:000001">
    <property type="entry name" value="D-lactate dehydrogenase mitochondrial"/>
    <property type="match status" value="1"/>
</dbReference>
<keyword evidence="3" id="KW-0285">Flavoprotein</keyword>
<dbReference type="Gene3D" id="1.10.45.10">
    <property type="entry name" value="Vanillyl-alcohol Oxidase, Chain A, domain 4"/>
    <property type="match status" value="1"/>
</dbReference>
<dbReference type="PROSITE" id="PS51387">
    <property type="entry name" value="FAD_PCMH"/>
    <property type="match status" value="1"/>
</dbReference>
<dbReference type="SUPFAM" id="SSF56176">
    <property type="entry name" value="FAD-binding/transporter-associated domain-like"/>
    <property type="match status" value="1"/>
</dbReference>
<dbReference type="SUPFAM" id="SSF55103">
    <property type="entry name" value="FAD-linked oxidases, C-terminal domain"/>
    <property type="match status" value="1"/>
</dbReference>
<accession>A0A0E1VT64</accession>
<evidence type="ECO:0000256" key="1">
    <source>
        <dbReference type="ARBA" id="ARBA00001974"/>
    </source>
</evidence>